<feature type="domain" description="NmrA-like" evidence="4">
    <location>
        <begin position="2"/>
        <end position="246"/>
    </location>
</feature>
<dbReference type="Proteomes" id="UP001329825">
    <property type="component" value="Chromosome 10"/>
</dbReference>
<gene>
    <name evidence="5" type="ORF">IL334_006909</name>
</gene>
<dbReference type="Gene3D" id="3.40.50.720">
    <property type="entry name" value="NAD(P)-binding Rossmann-like Domain"/>
    <property type="match status" value="1"/>
</dbReference>
<comment type="similarity">
    <text evidence="1">Belongs to the NmrA-type oxidoreductase family.</text>
</comment>
<dbReference type="GeneID" id="87959039"/>
<dbReference type="SUPFAM" id="SSF51735">
    <property type="entry name" value="NAD(P)-binding Rossmann-fold domains"/>
    <property type="match status" value="1"/>
</dbReference>
<dbReference type="EMBL" id="CP141890">
    <property type="protein sequence ID" value="WRT69918.1"/>
    <property type="molecule type" value="Genomic_DNA"/>
</dbReference>
<dbReference type="InterPro" id="IPR051164">
    <property type="entry name" value="NmrA-like_oxidored"/>
</dbReference>
<dbReference type="CDD" id="cd05251">
    <property type="entry name" value="NmrA_like_SDR_a"/>
    <property type="match status" value="1"/>
</dbReference>
<dbReference type="InterPro" id="IPR008030">
    <property type="entry name" value="NmrA-like"/>
</dbReference>
<dbReference type="Pfam" id="PF05368">
    <property type="entry name" value="NmrA"/>
    <property type="match status" value="1"/>
</dbReference>
<reference evidence="5 6" key="1">
    <citation type="submission" date="2024-01" db="EMBL/GenBank/DDBJ databases">
        <title>Comparative genomics of Cryptococcus and Kwoniella reveals pathogenesis evolution and contrasting modes of karyotype evolution via chromosome fusion or intercentromeric recombination.</title>
        <authorList>
            <person name="Coelho M.A."/>
            <person name="David-Palma M."/>
            <person name="Shea T."/>
            <person name="Bowers K."/>
            <person name="McGinley-Smith S."/>
            <person name="Mohammad A.W."/>
            <person name="Gnirke A."/>
            <person name="Yurkov A.M."/>
            <person name="Nowrousian M."/>
            <person name="Sun S."/>
            <person name="Cuomo C.A."/>
            <person name="Heitman J."/>
        </authorList>
    </citation>
    <scope>NUCLEOTIDE SEQUENCE [LARGE SCALE GENOMIC DNA]</scope>
    <source>
        <strain evidence="5">CBS 11374</strain>
    </source>
</reference>
<proteinExistence type="inferred from homology"/>
<dbReference type="RefSeq" id="XP_062794657.1">
    <property type="nucleotide sequence ID" value="XM_062938606.1"/>
</dbReference>
<organism evidence="5 6">
    <name type="scientific">Kwoniella shivajii</name>
    <dbReference type="NCBI Taxonomy" id="564305"/>
    <lineage>
        <taxon>Eukaryota</taxon>
        <taxon>Fungi</taxon>
        <taxon>Dikarya</taxon>
        <taxon>Basidiomycota</taxon>
        <taxon>Agaricomycotina</taxon>
        <taxon>Tremellomycetes</taxon>
        <taxon>Tremellales</taxon>
        <taxon>Cryptococcaceae</taxon>
        <taxon>Kwoniella</taxon>
    </lineage>
</organism>
<keyword evidence="6" id="KW-1185">Reference proteome</keyword>
<evidence type="ECO:0000256" key="1">
    <source>
        <dbReference type="ARBA" id="ARBA00006328"/>
    </source>
</evidence>
<dbReference type="PANTHER" id="PTHR42748:SF30">
    <property type="entry name" value="NMRA-LIKE DOMAIN-CONTAINING PROTEIN"/>
    <property type="match status" value="1"/>
</dbReference>
<sequence length="306" mass="34025">MRVAVFTVTGDQGSSVSKSLIEGGHEVLGITRNPSSEMSKDLAKLGITLIKGDLSDPASYSNQLENIDAAFVNADFWVHYLSNGYNAVKAQEAEVEQSIGAIEASVKAGAKHIVYSTLDEVENGACPHFESKNTVSRYLKQHGIPHTNLVTCNYFSNLTKFGMLKPTEEKSKWLLAFGVPDDTVISSFPVEQTGLWVKEALYNPDKWIGKDMYATTDSLSISQMADTLARVGKVTVETLQLTRDDFYSDKHKQQTGEELWLAMKLIYEGKTPRTPETTTVIPGTWNFETWVKGNPQLKEWFNNKSV</sequence>
<evidence type="ECO:0000256" key="3">
    <source>
        <dbReference type="ARBA" id="ARBA00023002"/>
    </source>
</evidence>
<evidence type="ECO:0000313" key="5">
    <source>
        <dbReference type="EMBL" id="WRT69918.1"/>
    </source>
</evidence>
<evidence type="ECO:0000256" key="2">
    <source>
        <dbReference type="ARBA" id="ARBA00022857"/>
    </source>
</evidence>
<keyword evidence="2" id="KW-0521">NADP</keyword>
<protein>
    <recommendedName>
        <fullName evidence="4">NmrA-like domain-containing protein</fullName>
    </recommendedName>
</protein>
<name>A0ABZ1D7Q5_9TREE</name>
<evidence type="ECO:0000259" key="4">
    <source>
        <dbReference type="Pfam" id="PF05368"/>
    </source>
</evidence>
<keyword evidence="3" id="KW-0560">Oxidoreductase</keyword>
<dbReference type="InterPro" id="IPR036291">
    <property type="entry name" value="NAD(P)-bd_dom_sf"/>
</dbReference>
<evidence type="ECO:0000313" key="6">
    <source>
        <dbReference type="Proteomes" id="UP001329825"/>
    </source>
</evidence>
<dbReference type="Gene3D" id="3.90.25.10">
    <property type="entry name" value="UDP-galactose 4-epimerase, domain 1"/>
    <property type="match status" value="1"/>
</dbReference>
<accession>A0ABZ1D7Q5</accession>
<dbReference type="PANTHER" id="PTHR42748">
    <property type="entry name" value="NITROGEN METABOLITE REPRESSION PROTEIN NMRA FAMILY MEMBER"/>
    <property type="match status" value="1"/>
</dbReference>